<dbReference type="Proteomes" id="UP000799438">
    <property type="component" value="Unassembled WGS sequence"/>
</dbReference>
<dbReference type="RefSeq" id="XP_033399112.1">
    <property type="nucleotide sequence ID" value="XM_033535785.1"/>
</dbReference>
<evidence type="ECO:0000313" key="3">
    <source>
        <dbReference type="Proteomes" id="UP000799438"/>
    </source>
</evidence>
<name>A0A6A6BGZ2_9PEZI</name>
<gene>
    <name evidence="2" type="ORF">K452DRAFT_170534</name>
</gene>
<organism evidence="2 3">
    <name type="scientific">Aplosporella prunicola CBS 121167</name>
    <dbReference type="NCBI Taxonomy" id="1176127"/>
    <lineage>
        <taxon>Eukaryota</taxon>
        <taxon>Fungi</taxon>
        <taxon>Dikarya</taxon>
        <taxon>Ascomycota</taxon>
        <taxon>Pezizomycotina</taxon>
        <taxon>Dothideomycetes</taxon>
        <taxon>Dothideomycetes incertae sedis</taxon>
        <taxon>Botryosphaeriales</taxon>
        <taxon>Aplosporellaceae</taxon>
        <taxon>Aplosporella</taxon>
    </lineage>
</organism>
<keyword evidence="3" id="KW-1185">Reference proteome</keyword>
<keyword evidence="1" id="KW-1133">Transmembrane helix</keyword>
<protein>
    <submittedName>
        <fullName evidence="2">Uncharacterized protein</fullName>
    </submittedName>
</protein>
<accession>A0A6A6BGZ2</accession>
<keyword evidence="1" id="KW-0472">Membrane</keyword>
<sequence length="119" mass="13623">MAPTRLSKKREGADKIICLQYVRAHFPRYPRRAVFALRIGCSAVLRPASAAYVLYMGVCDFLLTCRVEIAMFTQILTGLLASVFRAGVRYKTQKLLIWKTTTRRIMSRSTHRRNGMPRG</sequence>
<reference evidence="2" key="1">
    <citation type="journal article" date="2020" name="Stud. Mycol.">
        <title>101 Dothideomycetes genomes: a test case for predicting lifestyles and emergence of pathogens.</title>
        <authorList>
            <person name="Haridas S."/>
            <person name="Albert R."/>
            <person name="Binder M."/>
            <person name="Bloem J."/>
            <person name="Labutti K."/>
            <person name="Salamov A."/>
            <person name="Andreopoulos B."/>
            <person name="Baker S."/>
            <person name="Barry K."/>
            <person name="Bills G."/>
            <person name="Bluhm B."/>
            <person name="Cannon C."/>
            <person name="Castanera R."/>
            <person name="Culley D."/>
            <person name="Daum C."/>
            <person name="Ezra D."/>
            <person name="Gonzalez J."/>
            <person name="Henrissat B."/>
            <person name="Kuo A."/>
            <person name="Liang C."/>
            <person name="Lipzen A."/>
            <person name="Lutzoni F."/>
            <person name="Magnuson J."/>
            <person name="Mondo S."/>
            <person name="Nolan M."/>
            <person name="Ohm R."/>
            <person name="Pangilinan J."/>
            <person name="Park H.-J."/>
            <person name="Ramirez L."/>
            <person name="Alfaro M."/>
            <person name="Sun H."/>
            <person name="Tritt A."/>
            <person name="Yoshinaga Y."/>
            <person name="Zwiers L.-H."/>
            <person name="Turgeon B."/>
            <person name="Goodwin S."/>
            <person name="Spatafora J."/>
            <person name="Crous P."/>
            <person name="Grigoriev I."/>
        </authorList>
    </citation>
    <scope>NUCLEOTIDE SEQUENCE</scope>
    <source>
        <strain evidence="2">CBS 121167</strain>
    </source>
</reference>
<dbReference type="GeneID" id="54293281"/>
<feature type="transmembrane region" description="Helical" evidence="1">
    <location>
        <begin position="35"/>
        <end position="57"/>
    </location>
</feature>
<dbReference type="AlphaFoldDB" id="A0A6A6BGZ2"/>
<keyword evidence="1" id="KW-0812">Transmembrane</keyword>
<evidence type="ECO:0000256" key="1">
    <source>
        <dbReference type="SAM" id="Phobius"/>
    </source>
</evidence>
<evidence type="ECO:0000313" key="2">
    <source>
        <dbReference type="EMBL" id="KAF2143400.1"/>
    </source>
</evidence>
<proteinExistence type="predicted"/>
<feature type="transmembrane region" description="Helical" evidence="1">
    <location>
        <begin position="69"/>
        <end position="88"/>
    </location>
</feature>
<dbReference type="EMBL" id="ML995482">
    <property type="protein sequence ID" value="KAF2143400.1"/>
    <property type="molecule type" value="Genomic_DNA"/>
</dbReference>